<dbReference type="InterPro" id="IPR001131">
    <property type="entry name" value="Peptidase_M24B_aminopep-P_CS"/>
</dbReference>
<dbReference type="GO" id="GO:0004177">
    <property type="term" value="F:aminopeptidase activity"/>
    <property type="evidence" value="ECO:0007669"/>
    <property type="project" value="UniProtKB-KW"/>
</dbReference>
<dbReference type="InterPro" id="IPR036005">
    <property type="entry name" value="Creatinase/aminopeptidase-like"/>
</dbReference>
<evidence type="ECO:0000256" key="1">
    <source>
        <dbReference type="ARBA" id="ARBA00008766"/>
    </source>
</evidence>
<dbReference type="PRINTS" id="PR00599">
    <property type="entry name" value="MAPEPTIDASE"/>
</dbReference>
<comment type="similarity">
    <text evidence="1">Belongs to the peptidase M24B family.</text>
</comment>
<dbReference type="GO" id="GO:0008235">
    <property type="term" value="F:metalloexopeptidase activity"/>
    <property type="evidence" value="ECO:0007669"/>
    <property type="project" value="UniProtKB-ARBA"/>
</dbReference>
<reference evidence="8" key="1">
    <citation type="submission" date="2017-02" db="EMBL/GenBank/DDBJ databases">
        <authorList>
            <person name="Varghese N."/>
            <person name="Submissions S."/>
        </authorList>
    </citation>
    <scope>NUCLEOTIDE SEQUENCE [LARGE SCALE GENOMIC DNA]</scope>
    <source>
        <strain evidence="8">ATCC BAA-73</strain>
    </source>
</reference>
<feature type="coiled-coil region" evidence="4">
    <location>
        <begin position="70"/>
        <end position="97"/>
    </location>
</feature>
<keyword evidence="8" id="KW-1185">Reference proteome</keyword>
<dbReference type="InterPro" id="IPR000587">
    <property type="entry name" value="Creatinase_N"/>
</dbReference>
<gene>
    <name evidence="7" type="ORF">SAMN02745118_02028</name>
</gene>
<keyword evidence="7" id="KW-0031">Aminopeptidase</keyword>
<proteinExistence type="inferred from homology"/>
<dbReference type="InterPro" id="IPR050659">
    <property type="entry name" value="Peptidase_M24B"/>
</dbReference>
<accession>A0A1T4P4Q5</accession>
<dbReference type="SUPFAM" id="SSF53092">
    <property type="entry name" value="Creatinase/prolidase N-terminal domain"/>
    <property type="match status" value="1"/>
</dbReference>
<dbReference type="EMBL" id="FUWM01000017">
    <property type="protein sequence ID" value="SJZ85908.1"/>
    <property type="molecule type" value="Genomic_DNA"/>
</dbReference>
<dbReference type="PANTHER" id="PTHR46112:SF3">
    <property type="entry name" value="AMINOPEPTIDASE YPDF"/>
    <property type="match status" value="1"/>
</dbReference>
<dbReference type="Pfam" id="PF01321">
    <property type="entry name" value="Creatinase_N"/>
    <property type="match status" value="1"/>
</dbReference>
<dbReference type="PANTHER" id="PTHR46112">
    <property type="entry name" value="AMINOPEPTIDASE"/>
    <property type="match status" value="1"/>
</dbReference>
<evidence type="ECO:0000259" key="6">
    <source>
        <dbReference type="Pfam" id="PF01321"/>
    </source>
</evidence>
<organism evidence="7 8">
    <name type="scientific">Selenihalanaerobacter shriftii</name>
    <dbReference type="NCBI Taxonomy" id="142842"/>
    <lineage>
        <taxon>Bacteria</taxon>
        <taxon>Bacillati</taxon>
        <taxon>Bacillota</taxon>
        <taxon>Clostridia</taxon>
        <taxon>Halanaerobiales</taxon>
        <taxon>Halobacteroidaceae</taxon>
        <taxon>Selenihalanaerobacter</taxon>
    </lineage>
</organism>
<protein>
    <submittedName>
        <fullName evidence="7">Xaa-Pro aminopeptidase</fullName>
    </submittedName>
</protein>
<evidence type="ECO:0000259" key="5">
    <source>
        <dbReference type="Pfam" id="PF00557"/>
    </source>
</evidence>
<keyword evidence="4" id="KW-0175">Coiled coil</keyword>
<dbReference type="SUPFAM" id="SSF55920">
    <property type="entry name" value="Creatinase/aminopeptidase"/>
    <property type="match status" value="1"/>
</dbReference>
<evidence type="ECO:0000313" key="8">
    <source>
        <dbReference type="Proteomes" id="UP000190625"/>
    </source>
</evidence>
<dbReference type="AlphaFoldDB" id="A0A1T4P4Q5"/>
<dbReference type="InterPro" id="IPR000994">
    <property type="entry name" value="Pept_M24"/>
</dbReference>
<dbReference type="GO" id="GO:0046872">
    <property type="term" value="F:metal ion binding"/>
    <property type="evidence" value="ECO:0007669"/>
    <property type="project" value="UniProtKB-KW"/>
</dbReference>
<keyword evidence="7" id="KW-0645">Protease</keyword>
<dbReference type="InterPro" id="IPR001714">
    <property type="entry name" value="Pept_M24_MAP"/>
</dbReference>
<dbReference type="Proteomes" id="UP000190625">
    <property type="component" value="Unassembled WGS sequence"/>
</dbReference>
<evidence type="ECO:0000256" key="2">
    <source>
        <dbReference type="ARBA" id="ARBA00022723"/>
    </source>
</evidence>
<dbReference type="InterPro" id="IPR029149">
    <property type="entry name" value="Creatin/AminoP/Spt16_N"/>
</dbReference>
<evidence type="ECO:0000256" key="3">
    <source>
        <dbReference type="ARBA" id="ARBA00022801"/>
    </source>
</evidence>
<dbReference type="PROSITE" id="PS00491">
    <property type="entry name" value="PROLINE_PEPTIDASE"/>
    <property type="match status" value="1"/>
</dbReference>
<name>A0A1T4P4Q5_9FIRM</name>
<evidence type="ECO:0000256" key="4">
    <source>
        <dbReference type="SAM" id="Coils"/>
    </source>
</evidence>
<feature type="domain" description="Peptidase M24" evidence="5">
    <location>
        <begin position="137"/>
        <end position="339"/>
    </location>
</feature>
<dbReference type="Gene3D" id="3.90.230.10">
    <property type="entry name" value="Creatinase/methionine aminopeptidase superfamily"/>
    <property type="match status" value="1"/>
</dbReference>
<keyword evidence="3" id="KW-0378">Hydrolase</keyword>
<feature type="domain" description="Creatinase N-terminal" evidence="6">
    <location>
        <begin position="4"/>
        <end position="129"/>
    </location>
</feature>
<dbReference type="OrthoDB" id="9806388at2"/>
<dbReference type="Pfam" id="PF00557">
    <property type="entry name" value="Peptidase_M24"/>
    <property type="match status" value="1"/>
</dbReference>
<dbReference type="Gene3D" id="3.40.350.10">
    <property type="entry name" value="Creatinase/prolidase N-terminal domain"/>
    <property type="match status" value="1"/>
</dbReference>
<dbReference type="STRING" id="142842.SAMN02745118_02028"/>
<sequence>MEGRIKLVRNKLDELNLDGIMINNPQNRYYMTGFTGTAGTILITKKTAKIITDFRYTEQAKEQAVDYEIVEHGNSKLETLSEELKDLEINRLGFEAAYETYKQYNKYQDKFGFLELVSTKGLVEELRKIKDASEIKEVKKAVKIADQAFDHILDYIEPGLTEREVSLELEYFMKKQGATDNAFDFIVASGKRGVLPHGVATDKELEAGDMLTLDLGCVYRGYNSDLTRTIIIGAEPTEKQEEVYQIVLKAQLAAIDAIKPGKTGAEVDKIAREIITKAGYGENFGHGLGHGVGLQVHEEPRLAKTGKTKLESGMIVTVEPGIYLPDWGGVRIEDIVEVTIDGCRILTEASKELIRV</sequence>
<dbReference type="FunFam" id="3.90.230.10:FF:000014">
    <property type="entry name" value="Aminopeptidase P family protein"/>
    <property type="match status" value="1"/>
</dbReference>
<dbReference type="RefSeq" id="WP_078810463.1">
    <property type="nucleotide sequence ID" value="NZ_FUWM01000017.1"/>
</dbReference>
<dbReference type="CDD" id="cd01092">
    <property type="entry name" value="APP-like"/>
    <property type="match status" value="1"/>
</dbReference>
<keyword evidence="2" id="KW-0479">Metal-binding</keyword>
<evidence type="ECO:0000313" key="7">
    <source>
        <dbReference type="EMBL" id="SJZ85908.1"/>
    </source>
</evidence>